<dbReference type="PANTHER" id="PTHR32282:SF32">
    <property type="entry name" value="PENICILLIN-BINDING PROTEIN 2A"/>
    <property type="match status" value="1"/>
</dbReference>
<evidence type="ECO:0000259" key="21">
    <source>
        <dbReference type="Pfam" id="PF00912"/>
    </source>
</evidence>
<comment type="pathway">
    <text evidence="2">Cell wall biogenesis; peptidoglycan biosynthesis.</text>
</comment>
<evidence type="ECO:0000256" key="18">
    <source>
        <dbReference type="SAM" id="MobiDB-lite"/>
    </source>
</evidence>
<keyword evidence="12 19" id="KW-1133">Transmembrane helix</keyword>
<evidence type="ECO:0000313" key="23">
    <source>
        <dbReference type="EMBL" id="PEJ36320.1"/>
    </source>
</evidence>
<dbReference type="Proteomes" id="UP000260457">
    <property type="component" value="Chromosome"/>
</dbReference>
<dbReference type="GO" id="GO:0071555">
    <property type="term" value="P:cell wall organization"/>
    <property type="evidence" value="ECO:0007669"/>
    <property type="project" value="UniProtKB-KW"/>
</dbReference>
<keyword evidence="6" id="KW-0328">Glycosyltransferase</keyword>
<evidence type="ECO:0000259" key="20">
    <source>
        <dbReference type="Pfam" id="PF00905"/>
    </source>
</evidence>
<dbReference type="NCBIfam" id="TIGR02074">
    <property type="entry name" value="PBP_1a_fam"/>
    <property type="match status" value="1"/>
</dbReference>
<feature type="region of interest" description="Disordered" evidence="18">
    <location>
        <begin position="651"/>
        <end position="717"/>
    </location>
</feature>
<dbReference type="FunFam" id="1.10.3810.10:FF:000003">
    <property type="entry name" value="Penicillin-binding protein 1a"/>
    <property type="match status" value="1"/>
</dbReference>
<keyword evidence="25" id="KW-1185">Reference proteome</keyword>
<dbReference type="GO" id="GO:0030288">
    <property type="term" value="C:outer membrane-bounded periplasmic space"/>
    <property type="evidence" value="ECO:0007669"/>
    <property type="project" value="TreeGrafter"/>
</dbReference>
<evidence type="ECO:0000256" key="15">
    <source>
        <dbReference type="ARBA" id="ARBA00023316"/>
    </source>
</evidence>
<evidence type="ECO:0000256" key="5">
    <source>
        <dbReference type="ARBA" id="ARBA00022670"/>
    </source>
</evidence>
<name>A0AAX0S7H3_9BACI</name>
<evidence type="ECO:0000256" key="19">
    <source>
        <dbReference type="SAM" id="Phobius"/>
    </source>
</evidence>
<comment type="catalytic activity">
    <reaction evidence="16">
        <text>Preferential cleavage: (Ac)2-L-Lys-D-Ala-|-D-Ala. Also transpeptidation of peptidyl-alanyl moieties that are N-acyl substituents of D-alanine.</text>
        <dbReference type="EC" id="3.4.16.4"/>
    </reaction>
</comment>
<dbReference type="GO" id="GO:0008658">
    <property type="term" value="F:penicillin binding"/>
    <property type="evidence" value="ECO:0007669"/>
    <property type="project" value="InterPro"/>
</dbReference>
<dbReference type="InterPro" id="IPR050396">
    <property type="entry name" value="Glycosyltr_51/Transpeptidase"/>
</dbReference>
<evidence type="ECO:0000256" key="17">
    <source>
        <dbReference type="ARBA" id="ARBA00049902"/>
    </source>
</evidence>
<dbReference type="GO" id="GO:0008955">
    <property type="term" value="F:peptidoglycan glycosyltransferase activity"/>
    <property type="evidence" value="ECO:0007669"/>
    <property type="project" value="UniProtKB-EC"/>
</dbReference>
<comment type="catalytic activity">
    <reaction evidence="17">
        <text>[GlcNAc-(1-&gt;4)-Mur2Ac(oyl-L-Ala-gamma-D-Glu-L-Lys-D-Ala-D-Ala)](n)-di-trans,octa-cis-undecaprenyl diphosphate + beta-D-GlcNAc-(1-&gt;4)-Mur2Ac(oyl-L-Ala-gamma-D-Glu-L-Lys-D-Ala-D-Ala)-di-trans,octa-cis-undecaprenyl diphosphate = [GlcNAc-(1-&gt;4)-Mur2Ac(oyl-L-Ala-gamma-D-Glu-L-Lys-D-Ala-D-Ala)](n+1)-di-trans,octa-cis-undecaprenyl diphosphate + di-trans,octa-cis-undecaprenyl diphosphate + H(+)</text>
        <dbReference type="Rhea" id="RHEA:23708"/>
        <dbReference type="Rhea" id="RHEA-COMP:9602"/>
        <dbReference type="Rhea" id="RHEA-COMP:9603"/>
        <dbReference type="ChEBI" id="CHEBI:15378"/>
        <dbReference type="ChEBI" id="CHEBI:58405"/>
        <dbReference type="ChEBI" id="CHEBI:60033"/>
        <dbReference type="ChEBI" id="CHEBI:78435"/>
        <dbReference type="EC" id="2.4.99.28"/>
    </reaction>
</comment>
<evidence type="ECO:0000256" key="14">
    <source>
        <dbReference type="ARBA" id="ARBA00023268"/>
    </source>
</evidence>
<keyword evidence="15" id="KW-0961">Cell wall biogenesis/degradation</keyword>
<feature type="domain" description="Penicillin-binding protein transpeptidase" evidence="20">
    <location>
        <begin position="343"/>
        <end position="619"/>
    </location>
</feature>
<keyword evidence="5" id="KW-0645">Protease</keyword>
<dbReference type="PANTHER" id="PTHR32282">
    <property type="entry name" value="BINDING PROTEIN TRANSPEPTIDASE, PUTATIVE-RELATED"/>
    <property type="match status" value="1"/>
</dbReference>
<evidence type="ECO:0000256" key="1">
    <source>
        <dbReference type="ARBA" id="ARBA00004370"/>
    </source>
</evidence>
<evidence type="ECO:0000256" key="2">
    <source>
        <dbReference type="ARBA" id="ARBA00004752"/>
    </source>
</evidence>
<dbReference type="SUPFAM" id="SSF53955">
    <property type="entry name" value="Lysozyme-like"/>
    <property type="match status" value="1"/>
</dbReference>
<dbReference type="KEGG" id="pbut:DTO10_22860"/>
<proteinExistence type="predicted"/>
<evidence type="ECO:0000256" key="7">
    <source>
        <dbReference type="ARBA" id="ARBA00022679"/>
    </source>
</evidence>
<dbReference type="GO" id="GO:0009002">
    <property type="term" value="F:serine-type D-Ala-D-Ala carboxypeptidase activity"/>
    <property type="evidence" value="ECO:0007669"/>
    <property type="project" value="UniProtKB-EC"/>
</dbReference>
<evidence type="ECO:0000256" key="3">
    <source>
        <dbReference type="ARBA" id="ARBA00022475"/>
    </source>
</evidence>
<keyword evidence="13 19" id="KW-0472">Membrane</keyword>
<keyword evidence="3" id="KW-1003">Cell membrane</keyword>
<evidence type="ECO:0000256" key="4">
    <source>
        <dbReference type="ARBA" id="ARBA00022645"/>
    </source>
</evidence>
<keyword evidence="8 19" id="KW-0812">Transmembrane</keyword>
<dbReference type="Gene3D" id="6.20.370.110">
    <property type="match status" value="1"/>
</dbReference>
<keyword evidence="7" id="KW-0808">Transferase</keyword>
<dbReference type="SUPFAM" id="SSF56601">
    <property type="entry name" value="beta-lactamase/transpeptidase-like"/>
    <property type="match status" value="1"/>
</dbReference>
<evidence type="ECO:0000256" key="6">
    <source>
        <dbReference type="ARBA" id="ARBA00022676"/>
    </source>
</evidence>
<protein>
    <submittedName>
        <fullName evidence="22 23">Penicillin-binding protein</fullName>
    </submittedName>
</protein>
<feature type="transmembrane region" description="Helical" evidence="19">
    <location>
        <begin position="26"/>
        <end position="50"/>
    </location>
</feature>
<keyword evidence="10" id="KW-0133">Cell shape</keyword>
<reference evidence="22 25" key="2">
    <citation type="submission" date="2018-07" db="EMBL/GenBank/DDBJ databases">
        <title>The molecular basis for the intramolecular migration of carboxyl group in the catabolism of para-hydroxybenzoate via gentisate.</title>
        <authorList>
            <person name="Zhao H."/>
            <person name="Xu Y."/>
            <person name="Lin S."/>
            <person name="Spain J.C."/>
            <person name="Zhou N.-Y."/>
        </authorList>
    </citation>
    <scope>NUCLEOTIDE SEQUENCE [LARGE SCALE GENOMIC DNA]</scope>
    <source>
        <strain evidence="22 25">PHB-7a</strain>
    </source>
</reference>
<keyword evidence="11" id="KW-0573">Peptidoglycan synthesis</keyword>
<dbReference type="InterPro" id="IPR001264">
    <property type="entry name" value="Glyco_trans_51"/>
</dbReference>
<dbReference type="EMBL" id="NUEQ01000010">
    <property type="protein sequence ID" value="PEJ36320.1"/>
    <property type="molecule type" value="Genomic_DNA"/>
</dbReference>
<accession>A0AAX0S7H3</accession>
<dbReference type="AlphaFoldDB" id="A0AAX0S7H3"/>
<dbReference type="InterPro" id="IPR012338">
    <property type="entry name" value="Beta-lactam/transpept-like"/>
</dbReference>
<dbReference type="Pfam" id="PF00912">
    <property type="entry name" value="Transgly"/>
    <property type="match status" value="1"/>
</dbReference>
<keyword evidence="14" id="KW-0511">Multifunctional enzyme</keyword>
<evidence type="ECO:0000256" key="16">
    <source>
        <dbReference type="ARBA" id="ARBA00034000"/>
    </source>
</evidence>
<dbReference type="EMBL" id="CP030926">
    <property type="protein sequence ID" value="AXN40936.1"/>
    <property type="molecule type" value="Genomic_DNA"/>
</dbReference>
<gene>
    <name evidence="23" type="ORF">CN689_05145</name>
    <name evidence="22" type="ORF">DTO10_22860</name>
</gene>
<feature type="domain" description="Glycosyl transferase family 51" evidence="21">
    <location>
        <begin position="75"/>
        <end position="246"/>
    </location>
</feature>
<dbReference type="InterPro" id="IPR036950">
    <property type="entry name" value="PBP_transglycosylase"/>
</dbReference>
<dbReference type="GO" id="GO:0008360">
    <property type="term" value="P:regulation of cell shape"/>
    <property type="evidence" value="ECO:0007669"/>
    <property type="project" value="UniProtKB-KW"/>
</dbReference>
<dbReference type="InterPro" id="IPR023346">
    <property type="entry name" value="Lysozyme-like_dom_sf"/>
</dbReference>
<reference evidence="23 24" key="1">
    <citation type="submission" date="2017-09" db="EMBL/GenBank/DDBJ databases">
        <title>Large-scale bioinformatics analysis of Bacillus genomes uncovers conserved roles of natural products in bacterial physiology.</title>
        <authorList>
            <consortium name="Agbiome Team Llc"/>
            <person name="Bleich R.M."/>
            <person name="Kirk G.J."/>
            <person name="Santa Maria K.C."/>
            <person name="Allen S.E."/>
            <person name="Farag S."/>
            <person name="Shank E.A."/>
            <person name="Bowers A."/>
        </authorList>
    </citation>
    <scope>NUCLEOTIDE SEQUENCE [LARGE SCALE GENOMIC DNA]</scope>
    <source>
        <strain evidence="23 24">AFS003229</strain>
    </source>
</reference>
<evidence type="ECO:0000313" key="24">
    <source>
        <dbReference type="Proteomes" id="UP000220106"/>
    </source>
</evidence>
<evidence type="ECO:0000313" key="22">
    <source>
        <dbReference type="EMBL" id="AXN40936.1"/>
    </source>
</evidence>
<dbReference type="Gene3D" id="3.40.710.10">
    <property type="entry name" value="DD-peptidase/beta-lactamase superfamily"/>
    <property type="match status" value="1"/>
</dbReference>
<comment type="subcellular location">
    <subcellularLocation>
        <location evidence="1">Membrane</location>
    </subcellularLocation>
</comment>
<dbReference type="GO" id="GO:0016020">
    <property type="term" value="C:membrane"/>
    <property type="evidence" value="ECO:0007669"/>
    <property type="project" value="UniProtKB-SubCell"/>
</dbReference>
<evidence type="ECO:0000256" key="8">
    <source>
        <dbReference type="ARBA" id="ARBA00022692"/>
    </source>
</evidence>
<dbReference type="Pfam" id="PF00905">
    <property type="entry name" value="Transpeptidase"/>
    <property type="match status" value="1"/>
</dbReference>
<evidence type="ECO:0000256" key="13">
    <source>
        <dbReference type="ARBA" id="ARBA00023136"/>
    </source>
</evidence>
<evidence type="ECO:0000256" key="10">
    <source>
        <dbReference type="ARBA" id="ARBA00022960"/>
    </source>
</evidence>
<evidence type="ECO:0000256" key="11">
    <source>
        <dbReference type="ARBA" id="ARBA00022984"/>
    </source>
</evidence>
<keyword evidence="4" id="KW-0121">Carboxypeptidase</keyword>
<organism evidence="23 24">
    <name type="scientific">Peribacillus butanolivorans</name>
    <dbReference type="NCBI Taxonomy" id="421767"/>
    <lineage>
        <taxon>Bacteria</taxon>
        <taxon>Bacillati</taxon>
        <taxon>Bacillota</taxon>
        <taxon>Bacilli</taxon>
        <taxon>Bacillales</taxon>
        <taxon>Bacillaceae</taxon>
        <taxon>Peribacillus</taxon>
    </lineage>
</organism>
<keyword evidence="9" id="KW-0378">Hydrolase</keyword>
<feature type="compositionally biased region" description="Basic and acidic residues" evidence="18">
    <location>
        <begin position="684"/>
        <end position="717"/>
    </location>
</feature>
<evidence type="ECO:0000313" key="25">
    <source>
        <dbReference type="Proteomes" id="UP000260457"/>
    </source>
</evidence>
<dbReference type="GO" id="GO:0006508">
    <property type="term" value="P:proteolysis"/>
    <property type="evidence" value="ECO:0007669"/>
    <property type="project" value="UniProtKB-KW"/>
</dbReference>
<dbReference type="Proteomes" id="UP000220106">
    <property type="component" value="Unassembled WGS sequence"/>
</dbReference>
<sequence>MGRMDKRQQRKFSLRKIWNQRYSKKLLLKIMAMVTIFTICVLLILNVFIWTTDVSKLENPVPQPTIIYDQAGSVASKISTSNIEGVSIKQIPSNLINAVISTEDQRFYDHHGINYVGIARAMVKNLFSGGIVAGGSTITQQLAKNVFLNQERTYTRKFKELIFTKKIERTYSKDKIMERYLNQIYFGEGAWGIQRAAQVYFGKDVNKLTLSESAMLAGLIKAPSILSPFKNYDKAIQRRNIVLSLMKNEGYISESDLEKAKQQSIVLKGKKTEDYKGKYPHYVDNIIDEAINKYHLTQNEVLSGGLRIYTELNPRMQNAVEEVYKSENMFPKSQPDRLIQSGAILINPSTGGINALIGGRGEHSFRQYNHATQLKRQPGSIMKPLSVYTPALEQGYDIFDMLQDSPLNIDGYQPQNYDKQFRGSVSMYDAVVHSYNVPAVWLLQKIGLEYGGKAVERFGVTLEQKDYIPGLALGGMNKGTSPLQMAQAFSAFPNDGIMVEAHAIQRIENASGETLGKWNKKESRVTEPSVAQKITFMLKGVVNEGTGVKAQIEGREIAGKTGTTQLPFSTQNGAKDHWFVGYTPQVVGAIWLGYDKTDQTHYLSSSSSGTATVIFKEILLKSGNEVPTKGFDLSLLGGNYIKQLEKKVKAKEEKRKQDNENQSGIKAPKIEENKSHENKKHLKEIKNKNKENKDKKNNKGKDDKKNKVKKEKKENHG</sequence>
<dbReference type="InterPro" id="IPR001460">
    <property type="entry name" value="PCN-bd_Tpept"/>
</dbReference>
<evidence type="ECO:0000256" key="12">
    <source>
        <dbReference type="ARBA" id="ARBA00022989"/>
    </source>
</evidence>
<evidence type="ECO:0000256" key="9">
    <source>
        <dbReference type="ARBA" id="ARBA00022801"/>
    </source>
</evidence>
<dbReference type="GO" id="GO:0009252">
    <property type="term" value="P:peptidoglycan biosynthetic process"/>
    <property type="evidence" value="ECO:0007669"/>
    <property type="project" value="UniProtKB-KW"/>
</dbReference>
<dbReference type="Gene3D" id="1.10.3810.10">
    <property type="entry name" value="Biosynthetic peptidoglycan transglycosylase-like"/>
    <property type="match status" value="1"/>
</dbReference>